<dbReference type="OrthoDB" id="2421129at2759"/>
<dbReference type="Pfam" id="PF00400">
    <property type="entry name" value="WD40"/>
    <property type="match status" value="4"/>
</dbReference>
<feature type="region of interest" description="Disordered" evidence="4">
    <location>
        <begin position="715"/>
        <end position="734"/>
    </location>
</feature>
<feature type="compositionally biased region" description="Low complexity" evidence="4">
    <location>
        <begin position="65"/>
        <end position="74"/>
    </location>
</feature>
<dbReference type="PROSITE" id="PS50294">
    <property type="entry name" value="WD_REPEATS_REGION"/>
    <property type="match status" value="3"/>
</dbReference>
<sequence>MFAPPALAQSSAAATPLPRRVTYIIPAPTSSPPLLSLPPVDVDRRGHTAPLYTRAPTGLRDGGAPSTSRPLRSSPHPRHRLAVQALALDLSTVVSRSNGSDEPAGILYTGARDGLLCSWELDLPVKKRRKRYGQPTVDLEDDDYDELGSGSDDDDEREAERRHDPNESETNGILELDDLDRSNRSVSVQEAQNRARSDSFRRGSHASASTARGAKTPAENGVNEALPIEERWEIDDDRLNNGPRPSRFRQCIQSHTDWVNDIVLCNSNQTLVSASSDSLVLAWNPHASSRQTQVTPQQIGKHTDYVRCLTSARDAGWVASGGFDRKINLWDLGEGREKPIIDLTPPASIYSLSSTPSGSLLAAGTPERVVRVWDPRSRSQVARLGGHTDNVRAVLLAEEGKWLLSASSDATVKLWSLAAQRCLHTFSHHSESVWSLFSQHASLEIFYSGDRVGNLCKIDLQGTGEPGEGECVLLARDYCEDDPRPGSQGISQIVAHDDAYVWTAGSSSTVKRWRDCPPRLRRAGAITTRREGMASVVSLSAPLEEVDSNYRPMTPLRPESSPDGRERSAVVSFAESLTSGLTRTVSSPTSPTGASGSQLVAHRPSSLRARVVPSASSARPSLSGNNTGSSSQRLFDIHYDSLVPLRSPEASYFSSAFLHRARDPDAATIYSVTSGPSQSFGSRIAASASPSMHHIPCSLSEVTRETNLARQEYMDREDCSEATPLRSSPDGVIEGGQGLTRCELLNDRRHALTIDTEDEVALWDIIRCECLGVFEPQEVQQLRRRPSDAVSSMSGSSSPVSDAVSSADLLDSVRERIEGEGAVATWCKCDARTGSLVVHLEEARVFDGEVYADEAMHILAGRDPGPEHRIILGKWVLRNLFDSFIEAELELRAGGRTPVPHSRRANGVPNFISLSGLATAMTPAPTGLKTPGMTIALATPALNPVIIPAHAPPSFNSSPTAIRSHDLETIPQSPTPHVFDAGDFARNSVTPGLAKTPAANGRGENDYFSLPTSPNDPTTASPVIPSSPGPLPTPGGSLMGRLRNLGKASKKPNVESTEAPAATSLPLEPEMVDTRSAAEQHQHQVLQTVFSRPLTPCEPEDAPTLTYPSDTAIIISEGGFNSSASSVIYRGLVGTGREDLGVLEQKAPLWLLDFLLGNRAIMKEPVKLVSGSFLIQPWTDENGKSDLPELPNSNARLTANRTLRLRKVVGFVADKLNLGSIGGRTSISSSNDPSNPTTTTTTTLTTASPTADAPEPISESAAVYDPEKELEILVGDVVLPGWSTIASARTFHWKNGGDLVLHYRFKRTGTA</sequence>
<feature type="compositionally biased region" description="Polar residues" evidence="4">
    <location>
        <begin position="614"/>
        <end position="630"/>
    </location>
</feature>
<dbReference type="PANTHER" id="PTHR19862:SF14">
    <property type="entry name" value="WD REPEAT-CONTAINING PROTEIN 48"/>
    <property type="match status" value="1"/>
</dbReference>
<feature type="compositionally biased region" description="Low complexity" evidence="4">
    <location>
        <begin position="586"/>
        <end position="597"/>
    </location>
</feature>
<gene>
    <name evidence="5" type="ORF">BZ3500_MVSOF-1268-A1-R1_CHR1-1G01200</name>
</gene>
<protein>
    <submittedName>
        <fullName evidence="5">BZ3500_MvSof-1268-A1-R1_Chr1-1g01200 protein</fullName>
    </submittedName>
</protein>
<feature type="region of interest" description="Disordered" evidence="4">
    <location>
        <begin position="50"/>
        <end position="77"/>
    </location>
</feature>
<dbReference type="InterPro" id="IPR036322">
    <property type="entry name" value="WD40_repeat_dom_sf"/>
</dbReference>
<feature type="compositionally biased region" description="Polar residues" evidence="4">
    <location>
        <begin position="575"/>
        <end position="585"/>
    </location>
</feature>
<feature type="compositionally biased region" description="Low complexity" evidence="4">
    <location>
        <begin position="1223"/>
        <end position="1254"/>
    </location>
</feature>
<dbReference type="SMART" id="SM00320">
    <property type="entry name" value="WD40"/>
    <property type="match status" value="8"/>
</dbReference>
<dbReference type="GO" id="GO:0043130">
    <property type="term" value="F:ubiquitin binding"/>
    <property type="evidence" value="ECO:0007669"/>
    <property type="project" value="TreeGrafter"/>
</dbReference>
<evidence type="ECO:0000256" key="3">
    <source>
        <dbReference type="PROSITE-ProRule" id="PRU00221"/>
    </source>
</evidence>
<feature type="repeat" description="WD" evidence="3">
    <location>
        <begin position="299"/>
        <end position="340"/>
    </location>
</feature>
<dbReference type="PANTHER" id="PTHR19862">
    <property type="entry name" value="WD REPEAT-CONTAINING PROTEIN 48"/>
    <property type="match status" value="1"/>
</dbReference>
<accession>A0A2X0KJ18</accession>
<feature type="region of interest" description="Disordered" evidence="4">
    <location>
        <begin position="991"/>
        <end position="1038"/>
    </location>
</feature>
<evidence type="ECO:0000256" key="1">
    <source>
        <dbReference type="ARBA" id="ARBA00022574"/>
    </source>
</evidence>
<dbReference type="Pfam" id="PF11816">
    <property type="entry name" value="DUF3337"/>
    <property type="match status" value="1"/>
</dbReference>
<feature type="region of interest" description="Disordered" evidence="4">
    <location>
        <begin position="1223"/>
        <end position="1257"/>
    </location>
</feature>
<dbReference type="PROSITE" id="PS00678">
    <property type="entry name" value="WD_REPEATS_1"/>
    <property type="match status" value="1"/>
</dbReference>
<dbReference type="InterPro" id="IPR019775">
    <property type="entry name" value="WD40_repeat_CS"/>
</dbReference>
<feature type="compositionally biased region" description="Acidic residues" evidence="4">
    <location>
        <begin position="138"/>
        <end position="157"/>
    </location>
</feature>
<dbReference type="PROSITE" id="PS50082">
    <property type="entry name" value="WD_REPEATS_2"/>
    <property type="match status" value="4"/>
</dbReference>
<dbReference type="SUPFAM" id="SSF50978">
    <property type="entry name" value="WD40 repeat-like"/>
    <property type="match status" value="1"/>
</dbReference>
<evidence type="ECO:0000256" key="2">
    <source>
        <dbReference type="ARBA" id="ARBA00022737"/>
    </source>
</evidence>
<organism evidence="5 6">
    <name type="scientific">Microbotryum saponariae</name>
    <dbReference type="NCBI Taxonomy" id="289078"/>
    <lineage>
        <taxon>Eukaryota</taxon>
        <taxon>Fungi</taxon>
        <taxon>Dikarya</taxon>
        <taxon>Basidiomycota</taxon>
        <taxon>Pucciniomycotina</taxon>
        <taxon>Microbotryomycetes</taxon>
        <taxon>Microbotryales</taxon>
        <taxon>Microbotryaceae</taxon>
        <taxon>Microbotryum</taxon>
    </lineage>
</organism>
<feature type="repeat" description="WD" evidence="3">
    <location>
        <begin position="349"/>
        <end position="383"/>
    </location>
</feature>
<dbReference type="GO" id="GO:0000724">
    <property type="term" value="P:double-strand break repair via homologous recombination"/>
    <property type="evidence" value="ECO:0007669"/>
    <property type="project" value="TreeGrafter"/>
</dbReference>
<feature type="repeat" description="WD" evidence="3">
    <location>
        <begin position="252"/>
        <end position="284"/>
    </location>
</feature>
<dbReference type="InterPro" id="IPR015943">
    <property type="entry name" value="WD40/YVTN_repeat-like_dom_sf"/>
</dbReference>
<dbReference type="InterPro" id="IPR021772">
    <property type="entry name" value="WDR48/Bun107"/>
</dbReference>
<feature type="region of interest" description="Disordered" evidence="4">
    <location>
        <begin position="783"/>
        <end position="803"/>
    </location>
</feature>
<dbReference type="CDD" id="cd00200">
    <property type="entry name" value="WD40"/>
    <property type="match status" value="1"/>
</dbReference>
<dbReference type="Gene3D" id="2.130.10.10">
    <property type="entry name" value="YVTN repeat-like/Quinoprotein amine dehydrogenase"/>
    <property type="match status" value="2"/>
</dbReference>
<dbReference type="InterPro" id="IPR001680">
    <property type="entry name" value="WD40_rpt"/>
</dbReference>
<dbReference type="EMBL" id="FMWP01000013">
    <property type="protein sequence ID" value="SCZ89468.1"/>
    <property type="molecule type" value="Genomic_DNA"/>
</dbReference>
<evidence type="ECO:0000256" key="4">
    <source>
        <dbReference type="SAM" id="MobiDB-lite"/>
    </source>
</evidence>
<keyword evidence="6" id="KW-1185">Reference proteome</keyword>
<reference evidence="6" key="1">
    <citation type="submission" date="2016-10" db="EMBL/GenBank/DDBJ databases">
        <authorList>
            <person name="Jeantristanb JTB J.-T."/>
            <person name="Ricardo R."/>
        </authorList>
    </citation>
    <scope>NUCLEOTIDE SEQUENCE [LARGE SCALE GENOMIC DNA]</scope>
</reference>
<keyword evidence="1 3" id="KW-0853">WD repeat</keyword>
<feature type="region of interest" description="Disordered" evidence="4">
    <location>
        <begin position="134"/>
        <end position="221"/>
    </location>
</feature>
<evidence type="ECO:0000313" key="6">
    <source>
        <dbReference type="Proteomes" id="UP000249723"/>
    </source>
</evidence>
<evidence type="ECO:0000313" key="5">
    <source>
        <dbReference type="EMBL" id="SCZ89468.1"/>
    </source>
</evidence>
<feature type="compositionally biased region" description="Polar residues" evidence="4">
    <location>
        <begin position="1010"/>
        <end position="1020"/>
    </location>
</feature>
<name>A0A2X0KJ18_9BASI</name>
<dbReference type="InterPro" id="IPR051246">
    <property type="entry name" value="WDR48"/>
</dbReference>
<dbReference type="Proteomes" id="UP000249723">
    <property type="component" value="Unassembled WGS sequence"/>
</dbReference>
<keyword evidence="2" id="KW-0677">Repeat</keyword>
<feature type="compositionally biased region" description="Low complexity" evidence="4">
    <location>
        <begin position="788"/>
        <end position="803"/>
    </location>
</feature>
<proteinExistence type="predicted"/>
<feature type="repeat" description="WD" evidence="3">
    <location>
        <begin position="384"/>
        <end position="425"/>
    </location>
</feature>
<dbReference type="STRING" id="289078.A0A2X0KJ18"/>
<feature type="region of interest" description="Disordered" evidence="4">
    <location>
        <begin position="548"/>
        <end position="630"/>
    </location>
</feature>